<sequence>MLMTFFPLDRHVLRHSRVTTKFAYSRLVKGVDGIRDEEPSNQLPFSRNRCSTHRLVHARLRTSRKSRGEAPGFVSQKVQFAPNDEDMFGKSVAGAREPG</sequence>
<gene>
    <name evidence="1" type="ORF">MSAN_01761500</name>
</gene>
<dbReference type="EMBL" id="JACAZH010000017">
    <property type="protein sequence ID" value="KAF7348089.1"/>
    <property type="molecule type" value="Genomic_DNA"/>
</dbReference>
<name>A0A8H6XWM9_9AGAR</name>
<accession>A0A8H6XWM9</accession>
<proteinExistence type="predicted"/>
<protein>
    <submittedName>
        <fullName evidence="1">Uncharacterized protein</fullName>
    </submittedName>
</protein>
<evidence type="ECO:0000313" key="2">
    <source>
        <dbReference type="Proteomes" id="UP000623467"/>
    </source>
</evidence>
<organism evidence="1 2">
    <name type="scientific">Mycena sanguinolenta</name>
    <dbReference type="NCBI Taxonomy" id="230812"/>
    <lineage>
        <taxon>Eukaryota</taxon>
        <taxon>Fungi</taxon>
        <taxon>Dikarya</taxon>
        <taxon>Basidiomycota</taxon>
        <taxon>Agaricomycotina</taxon>
        <taxon>Agaricomycetes</taxon>
        <taxon>Agaricomycetidae</taxon>
        <taxon>Agaricales</taxon>
        <taxon>Marasmiineae</taxon>
        <taxon>Mycenaceae</taxon>
        <taxon>Mycena</taxon>
    </lineage>
</organism>
<evidence type="ECO:0000313" key="1">
    <source>
        <dbReference type="EMBL" id="KAF7348089.1"/>
    </source>
</evidence>
<reference evidence="1" key="1">
    <citation type="submission" date="2020-05" db="EMBL/GenBank/DDBJ databases">
        <title>Mycena genomes resolve the evolution of fungal bioluminescence.</title>
        <authorList>
            <person name="Tsai I.J."/>
        </authorList>
    </citation>
    <scope>NUCLEOTIDE SEQUENCE</scope>
    <source>
        <strain evidence="1">160909Yilan</strain>
    </source>
</reference>
<keyword evidence="2" id="KW-1185">Reference proteome</keyword>
<dbReference type="Proteomes" id="UP000623467">
    <property type="component" value="Unassembled WGS sequence"/>
</dbReference>
<comment type="caution">
    <text evidence="1">The sequence shown here is derived from an EMBL/GenBank/DDBJ whole genome shotgun (WGS) entry which is preliminary data.</text>
</comment>
<dbReference type="AlphaFoldDB" id="A0A8H6XWM9"/>